<name>A0ABT8E3B2_9BACL</name>
<evidence type="ECO:0000313" key="1">
    <source>
        <dbReference type="EMBL" id="MDN4072394.1"/>
    </source>
</evidence>
<sequence length="79" mass="9306">MIRLESGIYLSEVAGNKVKVIYCGKNVCELYINNEFKGRAPFDYVRERLMIWENKKDLLTAYIIPYPFKQLVPLIDVYV</sequence>
<dbReference type="EMBL" id="JAUHLN010000001">
    <property type="protein sequence ID" value="MDN4072394.1"/>
    <property type="molecule type" value="Genomic_DNA"/>
</dbReference>
<comment type="caution">
    <text evidence="1">The sequence shown here is derived from an EMBL/GenBank/DDBJ whole genome shotgun (WGS) entry which is preliminary data.</text>
</comment>
<dbReference type="RefSeq" id="WP_290398512.1">
    <property type="nucleotide sequence ID" value="NZ_JAUHLN010000001.1"/>
</dbReference>
<reference evidence="1" key="1">
    <citation type="submission" date="2023-06" db="EMBL/GenBank/DDBJ databases">
        <title>Draft Genome Sequences of Representative Paenibacillus Polymyxa, Bacillus cereus, Fictibacillus sp., and Brevibacillus agri Strains Isolated from Amazonian Dark Earth.</title>
        <authorList>
            <person name="Pellegrinetti T.A."/>
            <person name="Cunha I.C.M."/>
            <person name="Chaves M.G."/>
            <person name="Freitas A.S."/>
            <person name="Silva A.V.R."/>
            <person name="Tsai S.M."/>
            <person name="Mendes L.W."/>
        </authorList>
    </citation>
    <scope>NUCLEOTIDE SEQUENCE</scope>
    <source>
        <strain evidence="1">CENA-BCM004</strain>
    </source>
</reference>
<proteinExistence type="predicted"/>
<protein>
    <submittedName>
        <fullName evidence="1">Uncharacterized protein</fullName>
    </submittedName>
</protein>
<dbReference type="Proteomes" id="UP001168694">
    <property type="component" value="Unassembled WGS sequence"/>
</dbReference>
<keyword evidence="2" id="KW-1185">Reference proteome</keyword>
<gene>
    <name evidence="1" type="ORF">QYF49_05040</name>
</gene>
<organism evidence="1 2">
    <name type="scientific">Fictibacillus terranigra</name>
    <dbReference type="NCBI Taxonomy" id="3058424"/>
    <lineage>
        <taxon>Bacteria</taxon>
        <taxon>Bacillati</taxon>
        <taxon>Bacillota</taxon>
        <taxon>Bacilli</taxon>
        <taxon>Bacillales</taxon>
        <taxon>Fictibacillaceae</taxon>
        <taxon>Fictibacillus</taxon>
    </lineage>
</organism>
<evidence type="ECO:0000313" key="2">
    <source>
        <dbReference type="Proteomes" id="UP001168694"/>
    </source>
</evidence>
<accession>A0ABT8E3B2</accession>